<sequence>MAADTSTFRSLDTSRGAVLERLRPVLRKPHLADVSRCAVRLQEALPDRENLDRNIVMVAYGGGKDSSYTVAFVRSVQLVLHRIYGSTFRLRVATNRHAGMPRATMENIDRAYRALGLHEDPDCELLLIDGTQVRPFDVDLPQSPDVVERNRVDILMTGHRTSGDARPTFCNACNLSMVNSFGLAAGYGEGVDLIITGDSQREQRDYYLWVTRLARRFGLRPPAAERTGFKGFLGSLNRISQAYFTDIHGADAPETVAEHAVTTDVRPGLQFFSIYDDTAYASGDHWELLTGTLGFSFDDIAFSFTESDCGNPALMAHLRALKTERCFGRTYAEGLEEYVDFAVSLMHQKEFPPVLVDIMRKRYAGEDASERMRTAMDAYALEAYGLTEEQLVAVVHAPFTEKGAGLDRYLLREQADLVDRVQEIHALLSGEDADDAGRDLTARLERASGLSLKQLRTLYGSSLRPASVTPAPGELIDAILEGDPHKKVILTRHEAAGELVSELLSGR</sequence>
<dbReference type="EMBL" id="JBHFAB010000014">
    <property type="protein sequence ID" value="MFC1418881.1"/>
    <property type="molecule type" value="Genomic_DNA"/>
</dbReference>
<evidence type="ECO:0000313" key="1">
    <source>
        <dbReference type="EMBL" id="MFC1418881.1"/>
    </source>
</evidence>
<gene>
    <name evidence="1" type="ORF">ACEZDE_19910</name>
</gene>
<dbReference type="RefSeq" id="WP_380537671.1">
    <property type="nucleotide sequence ID" value="NZ_JBHFAB010000014.1"/>
</dbReference>
<keyword evidence="2" id="KW-1185">Reference proteome</keyword>
<protein>
    <submittedName>
        <fullName evidence="1">PqqD family protein</fullName>
    </submittedName>
</protein>
<dbReference type="Proteomes" id="UP001592531">
    <property type="component" value="Unassembled WGS sequence"/>
</dbReference>
<dbReference type="SUPFAM" id="SSF52402">
    <property type="entry name" value="Adenine nucleotide alpha hydrolases-like"/>
    <property type="match status" value="1"/>
</dbReference>
<proteinExistence type="predicted"/>
<evidence type="ECO:0000313" key="2">
    <source>
        <dbReference type="Proteomes" id="UP001592531"/>
    </source>
</evidence>
<reference evidence="1 2" key="1">
    <citation type="submission" date="2024-09" db="EMBL/GenBank/DDBJ databases">
        <authorList>
            <person name="Lee S.D."/>
        </authorList>
    </citation>
    <scope>NUCLEOTIDE SEQUENCE [LARGE SCALE GENOMIC DNA]</scope>
    <source>
        <strain evidence="1 2">N8-3</strain>
    </source>
</reference>
<organism evidence="1 2">
    <name type="scientific">Streptacidiphilus cavernicola</name>
    <dbReference type="NCBI Taxonomy" id="3342716"/>
    <lineage>
        <taxon>Bacteria</taxon>
        <taxon>Bacillati</taxon>
        <taxon>Actinomycetota</taxon>
        <taxon>Actinomycetes</taxon>
        <taxon>Kitasatosporales</taxon>
        <taxon>Streptomycetaceae</taxon>
        <taxon>Streptacidiphilus</taxon>
    </lineage>
</organism>
<name>A0ABV6VZ51_9ACTN</name>
<comment type="caution">
    <text evidence="1">The sequence shown here is derived from an EMBL/GenBank/DDBJ whole genome shotgun (WGS) entry which is preliminary data.</text>
</comment>
<accession>A0ABV6VZ51</accession>